<proteinExistence type="predicted"/>
<accession>A0A915JQK5</accession>
<organism evidence="1 2">
    <name type="scientific">Romanomermis culicivorax</name>
    <name type="common">Nematode worm</name>
    <dbReference type="NCBI Taxonomy" id="13658"/>
    <lineage>
        <taxon>Eukaryota</taxon>
        <taxon>Metazoa</taxon>
        <taxon>Ecdysozoa</taxon>
        <taxon>Nematoda</taxon>
        <taxon>Enoplea</taxon>
        <taxon>Dorylaimia</taxon>
        <taxon>Mermithida</taxon>
        <taxon>Mermithoidea</taxon>
        <taxon>Mermithidae</taxon>
        <taxon>Romanomermis</taxon>
    </lineage>
</organism>
<evidence type="ECO:0000313" key="1">
    <source>
        <dbReference type="Proteomes" id="UP000887565"/>
    </source>
</evidence>
<name>A0A915JQK5_ROMCU</name>
<dbReference type="AlphaFoldDB" id="A0A915JQK5"/>
<protein>
    <submittedName>
        <fullName evidence="2">Uncharacterized protein</fullName>
    </submittedName>
</protein>
<dbReference type="Proteomes" id="UP000887565">
    <property type="component" value="Unplaced"/>
</dbReference>
<sequence length="94" mass="10596">GFLLFYTFYTFPLKLLTHQHQNYSDHFGENSVENLVITINLAVRQANRRFNDKPESGQTLLDDNNSNAEDEIVNAALEKDIEAVDNTVSQPPGA</sequence>
<evidence type="ECO:0000313" key="2">
    <source>
        <dbReference type="WBParaSite" id="nRc.2.0.1.t28539-RA"/>
    </source>
</evidence>
<dbReference type="WBParaSite" id="nRc.2.0.1.t28539-RA">
    <property type="protein sequence ID" value="nRc.2.0.1.t28539-RA"/>
    <property type="gene ID" value="nRc.2.0.1.g28539"/>
</dbReference>
<keyword evidence="1" id="KW-1185">Reference proteome</keyword>
<reference evidence="2" key="1">
    <citation type="submission" date="2022-11" db="UniProtKB">
        <authorList>
            <consortium name="WormBaseParasite"/>
        </authorList>
    </citation>
    <scope>IDENTIFICATION</scope>
</reference>